<organism evidence="2 3">
    <name type="scientific">Oryza sativa subsp. indica</name>
    <name type="common">Rice</name>
    <dbReference type="NCBI Taxonomy" id="39946"/>
    <lineage>
        <taxon>Eukaryota</taxon>
        <taxon>Viridiplantae</taxon>
        <taxon>Streptophyta</taxon>
        <taxon>Embryophyta</taxon>
        <taxon>Tracheophyta</taxon>
        <taxon>Spermatophyta</taxon>
        <taxon>Magnoliopsida</taxon>
        <taxon>Liliopsida</taxon>
        <taxon>Poales</taxon>
        <taxon>Poaceae</taxon>
        <taxon>BOP clade</taxon>
        <taxon>Oryzoideae</taxon>
        <taxon>Oryzeae</taxon>
        <taxon>Oryzinae</taxon>
        <taxon>Oryza</taxon>
        <taxon>Oryza sativa</taxon>
    </lineage>
</organism>
<evidence type="ECO:0000313" key="2">
    <source>
        <dbReference type="EMBL" id="EEC69029.1"/>
    </source>
</evidence>
<name>B8BNN8_ORYSI</name>
<protein>
    <submittedName>
        <fullName evidence="2">Uncharacterized protein</fullName>
    </submittedName>
</protein>
<evidence type="ECO:0000313" key="3">
    <source>
        <dbReference type="Proteomes" id="UP000007015"/>
    </source>
</evidence>
<gene>
    <name evidence="2" type="ORF">OsI_37835</name>
</gene>
<dbReference type="AlphaFoldDB" id="B8BNN8"/>
<dbReference type="Proteomes" id="UP000007015">
    <property type="component" value="Chromosome 12"/>
</dbReference>
<feature type="region of interest" description="Disordered" evidence="1">
    <location>
        <begin position="22"/>
        <end position="50"/>
    </location>
</feature>
<dbReference type="EMBL" id="CM000137">
    <property type="protein sequence ID" value="EEC69029.1"/>
    <property type="molecule type" value="Genomic_DNA"/>
</dbReference>
<accession>B8BNN8</accession>
<dbReference type="HOGENOM" id="CLU_1761806_0_0_1"/>
<proteinExistence type="predicted"/>
<reference evidence="2 3" key="1">
    <citation type="journal article" date="2005" name="PLoS Biol.">
        <title>The genomes of Oryza sativa: a history of duplications.</title>
        <authorList>
            <person name="Yu J."/>
            <person name="Wang J."/>
            <person name="Lin W."/>
            <person name="Li S."/>
            <person name="Li H."/>
            <person name="Zhou J."/>
            <person name="Ni P."/>
            <person name="Dong W."/>
            <person name="Hu S."/>
            <person name="Zeng C."/>
            <person name="Zhang J."/>
            <person name="Zhang Y."/>
            <person name="Li R."/>
            <person name="Xu Z."/>
            <person name="Li S."/>
            <person name="Li X."/>
            <person name="Zheng H."/>
            <person name="Cong L."/>
            <person name="Lin L."/>
            <person name="Yin J."/>
            <person name="Geng J."/>
            <person name="Li G."/>
            <person name="Shi J."/>
            <person name="Liu J."/>
            <person name="Lv H."/>
            <person name="Li J."/>
            <person name="Wang J."/>
            <person name="Deng Y."/>
            <person name="Ran L."/>
            <person name="Shi X."/>
            <person name="Wang X."/>
            <person name="Wu Q."/>
            <person name="Li C."/>
            <person name="Ren X."/>
            <person name="Wang J."/>
            <person name="Wang X."/>
            <person name="Li D."/>
            <person name="Liu D."/>
            <person name="Zhang X."/>
            <person name="Ji Z."/>
            <person name="Zhao W."/>
            <person name="Sun Y."/>
            <person name="Zhang Z."/>
            <person name="Bao J."/>
            <person name="Han Y."/>
            <person name="Dong L."/>
            <person name="Ji J."/>
            <person name="Chen P."/>
            <person name="Wu S."/>
            <person name="Liu J."/>
            <person name="Xiao Y."/>
            <person name="Bu D."/>
            <person name="Tan J."/>
            <person name="Yang L."/>
            <person name="Ye C."/>
            <person name="Zhang J."/>
            <person name="Xu J."/>
            <person name="Zhou Y."/>
            <person name="Yu Y."/>
            <person name="Zhang B."/>
            <person name="Zhuang S."/>
            <person name="Wei H."/>
            <person name="Liu B."/>
            <person name="Lei M."/>
            <person name="Yu H."/>
            <person name="Li Y."/>
            <person name="Xu H."/>
            <person name="Wei S."/>
            <person name="He X."/>
            <person name="Fang L."/>
            <person name="Zhang Z."/>
            <person name="Zhang Y."/>
            <person name="Huang X."/>
            <person name="Su Z."/>
            <person name="Tong W."/>
            <person name="Li J."/>
            <person name="Tong Z."/>
            <person name="Li S."/>
            <person name="Ye J."/>
            <person name="Wang L."/>
            <person name="Fang L."/>
            <person name="Lei T."/>
            <person name="Chen C."/>
            <person name="Chen H."/>
            <person name="Xu Z."/>
            <person name="Li H."/>
            <person name="Huang H."/>
            <person name="Zhang F."/>
            <person name="Xu H."/>
            <person name="Li N."/>
            <person name="Zhao C."/>
            <person name="Li S."/>
            <person name="Dong L."/>
            <person name="Huang Y."/>
            <person name="Li L."/>
            <person name="Xi Y."/>
            <person name="Qi Q."/>
            <person name="Li W."/>
            <person name="Zhang B."/>
            <person name="Hu W."/>
            <person name="Zhang Y."/>
            <person name="Tian X."/>
            <person name="Jiao Y."/>
            <person name="Liang X."/>
            <person name="Jin J."/>
            <person name="Gao L."/>
            <person name="Zheng W."/>
            <person name="Hao B."/>
            <person name="Liu S."/>
            <person name="Wang W."/>
            <person name="Yuan L."/>
            <person name="Cao M."/>
            <person name="McDermott J."/>
            <person name="Samudrala R."/>
            <person name="Wang J."/>
            <person name="Wong G.K."/>
            <person name="Yang H."/>
        </authorList>
    </citation>
    <scope>NUCLEOTIDE SEQUENCE [LARGE SCALE GENOMIC DNA]</scope>
    <source>
        <strain evidence="3">cv. 93-11</strain>
    </source>
</reference>
<keyword evidence="3" id="KW-1185">Reference proteome</keyword>
<feature type="region of interest" description="Disordered" evidence="1">
    <location>
        <begin position="62"/>
        <end position="101"/>
    </location>
</feature>
<evidence type="ECO:0000256" key="1">
    <source>
        <dbReference type="SAM" id="MobiDB-lite"/>
    </source>
</evidence>
<sequence length="148" mass="15123">MCSYIYGSLRLTTTCPNFAGGGEAGQERNLDPGTSGGGDGATPAESRGGWRRRKFCGRWWRSLGGPGRRGGEDGPRLATGARSPVSGERARGTSPASVGEEVWRQGEQMAQPVGGGGAEVLVVAVVTTSNVAAVEQIGSATTVAALET</sequence>
<dbReference type="Gramene" id="BGIOSGA036444-TA">
    <property type="protein sequence ID" value="BGIOSGA036444-PA"/>
    <property type="gene ID" value="BGIOSGA036444"/>
</dbReference>